<dbReference type="AlphaFoldDB" id="A0A5D6W6E9"/>
<protein>
    <submittedName>
        <fullName evidence="8">YitT family protein</fullName>
    </submittedName>
</protein>
<dbReference type="PIRSF" id="PIRSF006483">
    <property type="entry name" value="Membrane_protein_YitT"/>
    <property type="match status" value="1"/>
</dbReference>
<dbReference type="Gene3D" id="3.30.70.120">
    <property type="match status" value="1"/>
</dbReference>
<dbReference type="Proteomes" id="UP000323646">
    <property type="component" value="Unassembled WGS sequence"/>
</dbReference>
<dbReference type="Pfam" id="PF02588">
    <property type="entry name" value="YitT_membrane"/>
    <property type="match status" value="1"/>
</dbReference>
<dbReference type="CDD" id="cd16380">
    <property type="entry name" value="YitT_C"/>
    <property type="match status" value="1"/>
</dbReference>
<feature type="transmembrane region" description="Helical" evidence="6">
    <location>
        <begin position="12"/>
        <end position="31"/>
    </location>
</feature>
<keyword evidence="9" id="KW-1185">Reference proteome</keyword>
<dbReference type="InterPro" id="IPR019264">
    <property type="entry name" value="DUF2179"/>
</dbReference>
<evidence type="ECO:0000313" key="9">
    <source>
        <dbReference type="Proteomes" id="UP000323646"/>
    </source>
</evidence>
<dbReference type="OrthoDB" id="9779786at2"/>
<dbReference type="PANTHER" id="PTHR33545">
    <property type="entry name" value="UPF0750 MEMBRANE PROTEIN YITT-RELATED"/>
    <property type="match status" value="1"/>
</dbReference>
<evidence type="ECO:0000256" key="5">
    <source>
        <dbReference type="ARBA" id="ARBA00023136"/>
    </source>
</evidence>
<feature type="transmembrane region" description="Helical" evidence="6">
    <location>
        <begin position="37"/>
        <end position="58"/>
    </location>
</feature>
<proteinExistence type="predicted"/>
<feature type="transmembrane region" description="Helical" evidence="6">
    <location>
        <begin position="107"/>
        <end position="128"/>
    </location>
</feature>
<keyword evidence="3 6" id="KW-0812">Transmembrane</keyword>
<comment type="caution">
    <text evidence="8">The sequence shown here is derived from an EMBL/GenBank/DDBJ whole genome shotgun (WGS) entry which is preliminary data.</text>
</comment>
<keyword evidence="5 6" id="KW-0472">Membrane</keyword>
<accession>A0A5D6W6E9</accession>
<dbReference type="RefSeq" id="WP_033170328.1">
    <property type="nucleotide sequence ID" value="NZ_VTOY01000005.1"/>
</dbReference>
<evidence type="ECO:0000256" key="3">
    <source>
        <dbReference type="ARBA" id="ARBA00022692"/>
    </source>
</evidence>
<organism evidence="8 9">
    <name type="scientific">Selenomonas ruminis</name>
    <dbReference type="NCBI Taxonomy" id="2593411"/>
    <lineage>
        <taxon>Bacteria</taxon>
        <taxon>Bacillati</taxon>
        <taxon>Bacillota</taxon>
        <taxon>Negativicutes</taxon>
        <taxon>Selenomonadales</taxon>
        <taxon>Selenomonadaceae</taxon>
        <taxon>Selenomonas</taxon>
    </lineage>
</organism>
<evidence type="ECO:0000259" key="7">
    <source>
        <dbReference type="Pfam" id="PF10035"/>
    </source>
</evidence>
<comment type="subcellular location">
    <subcellularLocation>
        <location evidence="1">Cell membrane</location>
        <topology evidence="1">Multi-pass membrane protein</topology>
    </subcellularLocation>
</comment>
<dbReference type="GO" id="GO:0005886">
    <property type="term" value="C:plasma membrane"/>
    <property type="evidence" value="ECO:0007669"/>
    <property type="project" value="UniProtKB-SubCell"/>
</dbReference>
<evidence type="ECO:0000256" key="2">
    <source>
        <dbReference type="ARBA" id="ARBA00022475"/>
    </source>
</evidence>
<keyword evidence="4 6" id="KW-1133">Transmembrane helix</keyword>
<sequence>MSKMEIKKHMGRYIQIILGCFIVCLGFNLFIIPAHLLTGGISGIALIIYYLTGLPVGAQNLLYNLPILYLAYRVFGKLYAWDTIVGTAVLSIILDATHFMVDWNLTGDGMLCAIFGGVLAGIGFGMIFRANANTGGLDVVGAVAKKFYSLDVGTVVFVLNFIIVMASAWMFSVNEALYTLVSIYVTAELTNRVAAGLNREKSIFIVSPAAEQICQDIMENVHRGVTYLEGKGGFAKERKDILFIVVRLTQVSRVKTIVDHYDPQAFMIVSDTSEVSGKGFTLECESYADARRKWQEAQEKQKELMDGHE</sequence>
<dbReference type="EMBL" id="VTOY01000005">
    <property type="protein sequence ID" value="TYZ22569.1"/>
    <property type="molecule type" value="Genomic_DNA"/>
</dbReference>
<dbReference type="PANTHER" id="PTHR33545:SF5">
    <property type="entry name" value="UPF0750 MEMBRANE PROTEIN YITT"/>
    <property type="match status" value="1"/>
</dbReference>
<evidence type="ECO:0000256" key="1">
    <source>
        <dbReference type="ARBA" id="ARBA00004651"/>
    </source>
</evidence>
<dbReference type="InterPro" id="IPR003740">
    <property type="entry name" value="YitT"/>
</dbReference>
<gene>
    <name evidence="8" type="ORF">FZ040_07930</name>
</gene>
<dbReference type="InterPro" id="IPR051461">
    <property type="entry name" value="UPF0750_membrane"/>
</dbReference>
<feature type="domain" description="DUF2179" evidence="7">
    <location>
        <begin position="223"/>
        <end position="277"/>
    </location>
</feature>
<dbReference type="InterPro" id="IPR015867">
    <property type="entry name" value="N-reg_PII/ATP_PRibTrfase_C"/>
</dbReference>
<evidence type="ECO:0000256" key="4">
    <source>
        <dbReference type="ARBA" id="ARBA00022989"/>
    </source>
</evidence>
<feature type="transmembrane region" description="Helical" evidence="6">
    <location>
        <begin position="148"/>
        <end position="170"/>
    </location>
</feature>
<feature type="transmembrane region" description="Helical" evidence="6">
    <location>
        <begin position="79"/>
        <end position="101"/>
    </location>
</feature>
<reference evidence="8 9" key="1">
    <citation type="submission" date="2019-08" db="EMBL/GenBank/DDBJ databases">
        <title>Selenomonas sp. mPRGC5 and Selenomonas sp. mPRGC8 isolated from ruminal fluid of dairy goat (Capra hircus).</title>
        <authorList>
            <person name="Poothong S."/>
            <person name="Nuengjamnong C."/>
            <person name="Tanasupawat S."/>
        </authorList>
    </citation>
    <scope>NUCLEOTIDE SEQUENCE [LARGE SCALE GENOMIC DNA]</scope>
    <source>
        <strain evidence="9">mPRGC5</strain>
    </source>
</reference>
<evidence type="ECO:0000256" key="6">
    <source>
        <dbReference type="SAM" id="Phobius"/>
    </source>
</evidence>
<keyword evidence="2" id="KW-1003">Cell membrane</keyword>
<name>A0A5D6W6E9_9FIRM</name>
<evidence type="ECO:0000313" key="8">
    <source>
        <dbReference type="EMBL" id="TYZ22569.1"/>
    </source>
</evidence>
<dbReference type="Pfam" id="PF10035">
    <property type="entry name" value="DUF2179"/>
    <property type="match status" value="1"/>
</dbReference>